<dbReference type="STRING" id="640511.BC1002_6571"/>
<dbReference type="AlphaFoldDB" id="D5WMG6"/>
<gene>
    <name evidence="1" type="ordered locus">BC1002_6571</name>
</gene>
<dbReference type="Proteomes" id="UP000002190">
    <property type="component" value="Chromosome 3"/>
</dbReference>
<evidence type="ECO:0000313" key="2">
    <source>
        <dbReference type="Proteomes" id="UP000002190"/>
    </source>
</evidence>
<evidence type="ECO:0000313" key="1">
    <source>
        <dbReference type="EMBL" id="ADG20412.1"/>
    </source>
</evidence>
<reference evidence="1 2" key="2">
    <citation type="journal article" date="2012" name="J. Bacteriol.">
        <title>Genome Sequences of Burkholderia sp. Strains CCGE1002 and H160, Isolated from Legume Nodules in Mexico and Brazil.</title>
        <authorList>
            <person name="Ormeno-Orrillo E."/>
            <person name="Rogel M.A."/>
            <person name="Chueire L.M."/>
            <person name="Tiedje J.M."/>
            <person name="Martinez-Romero E."/>
            <person name="Hungria M."/>
        </authorList>
    </citation>
    <scope>NUCLEOTIDE SEQUENCE [LARGE SCALE GENOMIC DNA]</scope>
    <source>
        <strain evidence="1 2">CCGE1002</strain>
    </source>
</reference>
<name>D5WMG6_PARAM</name>
<proteinExistence type="predicted"/>
<accession>D5WMG6</accession>
<dbReference type="EMBL" id="CP002015">
    <property type="protein sequence ID" value="ADG20412.1"/>
    <property type="molecule type" value="Genomic_DNA"/>
</dbReference>
<dbReference type="HOGENOM" id="CLU_2804273_0_0_4"/>
<sequence length="67" mass="7020">MLYGPMCVLAMSGCASQPPVAQLQPVAAARPVLAPPPAELMEPEQPNLTDRLLTLFSVSPATVTALF</sequence>
<dbReference type="KEGG" id="bge:BC1002_6571"/>
<reference evidence="2" key="1">
    <citation type="submission" date="2010-04" db="EMBL/GenBank/DDBJ databases">
        <title>Complete sequence of chromosome 3 of Burkholderia sp. CCGE1002.</title>
        <authorList>
            <consortium name="US DOE Joint Genome Institute"/>
            <person name="Lucas S."/>
            <person name="Copeland A."/>
            <person name="Lapidus A."/>
            <person name="Cheng J.-F."/>
            <person name="Bruce D."/>
            <person name="Goodwin L."/>
            <person name="Pitluck S."/>
            <person name="Chertkov O."/>
            <person name="Detter J.C."/>
            <person name="Han C."/>
            <person name="Tapia R."/>
            <person name="Land M."/>
            <person name="Hauser L."/>
            <person name="Kyrpides N."/>
            <person name="Ovchinnikova G."/>
            <person name="Martinez-Romero E."/>
            <person name="Hernandez M.A.R."/>
            <person name="Tiedje J.M."/>
            <person name="Woyke T."/>
        </authorList>
    </citation>
    <scope>NUCLEOTIDE SEQUENCE [LARGE SCALE GENOMIC DNA]</scope>
    <source>
        <strain evidence="2">CCGE1002</strain>
    </source>
</reference>
<organism evidence="1 2">
    <name type="scientific">Paraburkholderia atlantica</name>
    <dbReference type="NCBI Taxonomy" id="2654982"/>
    <lineage>
        <taxon>Bacteria</taxon>
        <taxon>Pseudomonadati</taxon>
        <taxon>Pseudomonadota</taxon>
        <taxon>Betaproteobacteria</taxon>
        <taxon>Burkholderiales</taxon>
        <taxon>Burkholderiaceae</taxon>
        <taxon>Paraburkholderia</taxon>
    </lineage>
</organism>
<protein>
    <submittedName>
        <fullName evidence="1">Uncharacterized protein</fullName>
    </submittedName>
</protein>